<feature type="transmembrane region" description="Helical" evidence="6">
    <location>
        <begin position="242"/>
        <end position="263"/>
    </location>
</feature>
<feature type="region of interest" description="Disordered" evidence="5">
    <location>
        <begin position="1"/>
        <end position="30"/>
    </location>
</feature>
<evidence type="ECO:0000256" key="5">
    <source>
        <dbReference type="SAM" id="MobiDB-lite"/>
    </source>
</evidence>
<comment type="caution">
    <text evidence="8">The sequence shown here is derived from an EMBL/GenBank/DDBJ whole genome shotgun (WGS) entry which is preliminary data.</text>
</comment>
<proteinExistence type="predicted"/>
<gene>
    <name evidence="8" type="ORF">AXG93_458s1090</name>
</gene>
<evidence type="ECO:0000256" key="2">
    <source>
        <dbReference type="ARBA" id="ARBA00022692"/>
    </source>
</evidence>
<feature type="domain" description="EXS" evidence="7">
    <location>
        <begin position="324"/>
        <end position="524"/>
    </location>
</feature>
<accession>A0A176VXC0</accession>
<keyword evidence="4 6" id="KW-0472">Membrane</keyword>
<dbReference type="InterPro" id="IPR004342">
    <property type="entry name" value="EXS_C"/>
</dbReference>
<dbReference type="PANTHER" id="PTHR10783">
    <property type="entry name" value="XENOTROPIC AND POLYTROPIC RETROVIRUS RECEPTOR 1-RELATED"/>
    <property type="match status" value="1"/>
</dbReference>
<keyword evidence="3 6" id="KW-1133">Transmembrane helix</keyword>
<reference evidence="8" key="1">
    <citation type="submission" date="2016-03" db="EMBL/GenBank/DDBJ databases">
        <title>Mechanisms controlling the formation of the plant cell surface in tip-growing cells are functionally conserved among land plants.</title>
        <authorList>
            <person name="Honkanen S."/>
            <person name="Jones V.A."/>
            <person name="Morieri G."/>
            <person name="Champion C."/>
            <person name="Hetherington A.J."/>
            <person name="Kelly S."/>
            <person name="Saint-Marcoux D."/>
            <person name="Proust H."/>
            <person name="Prescott H."/>
            <person name="Dolan L."/>
        </authorList>
    </citation>
    <scope>NUCLEOTIDE SEQUENCE [LARGE SCALE GENOMIC DNA]</scope>
    <source>
        <tissue evidence="8">Whole gametophyte</tissue>
    </source>
</reference>
<keyword evidence="9" id="KW-1185">Reference proteome</keyword>
<evidence type="ECO:0000256" key="1">
    <source>
        <dbReference type="ARBA" id="ARBA00004141"/>
    </source>
</evidence>
<sequence>MDEGMRNLNRPNDTRRNARRSRRAAEKNMHMHATFGRRMPNSPRKRRLQSRWQPLLAATWASPQSIVEDVAAVGQHQPATRTALSRKSGLAVTPLLYSGQMRNSTKENFVKLRRMPQTNSSKAQSMADSVLMRRLWWLQAIKEAIFLVDEDYRTRFLGEVFLYYNPMFMVALVLWLWGINLYVFAYSRISYAKVFDLDPSHLTHRDIWKIAGGLTMTVLTSMSLYMYFYSQGQLNYAAAQPLFLYCALPLFLGLPLNVCYASSRFFFLNTLARLAFPLNPITFADFFVADVLTSMAKVFSDMERALCTMYFYQVAKPELAIRPGMCGSDSVWIPFILAFPYACRFFQCLRQYSDTRDKSCLFNALKYATAFPVIGLSALKYHIMWDLWLSRFRPLWLFFSLINSCYSYYWDLSRDWDFGCFTTACQKRKNSALRPNLYYSRRWVYYWAIGSNLVLRGAWTYKLSAHLRDYRLTAFAFSALEILRRFQWIFFRVENEFNKMNMRAPAASISLKSRGVNSNALEGTGGDRNWMISLGAKYDECL</sequence>
<feature type="transmembrane region" description="Helical" evidence="6">
    <location>
        <begin position="161"/>
        <end position="186"/>
    </location>
</feature>
<dbReference type="AlphaFoldDB" id="A0A176VXC0"/>
<dbReference type="GO" id="GO:0016020">
    <property type="term" value="C:membrane"/>
    <property type="evidence" value="ECO:0007669"/>
    <property type="project" value="UniProtKB-SubCell"/>
</dbReference>
<evidence type="ECO:0000313" key="9">
    <source>
        <dbReference type="Proteomes" id="UP000077202"/>
    </source>
</evidence>
<protein>
    <recommendedName>
        <fullName evidence="7">EXS domain-containing protein</fullName>
    </recommendedName>
</protein>
<evidence type="ECO:0000259" key="7">
    <source>
        <dbReference type="PROSITE" id="PS51380"/>
    </source>
</evidence>
<dbReference type="GO" id="GO:0005737">
    <property type="term" value="C:cytoplasm"/>
    <property type="evidence" value="ECO:0007669"/>
    <property type="project" value="TreeGrafter"/>
</dbReference>
<dbReference type="Pfam" id="PF03124">
    <property type="entry name" value="EXS"/>
    <property type="match status" value="1"/>
</dbReference>
<evidence type="ECO:0000313" key="8">
    <source>
        <dbReference type="EMBL" id="OAE25464.1"/>
    </source>
</evidence>
<feature type="transmembrane region" description="Helical" evidence="6">
    <location>
        <begin position="207"/>
        <end position="230"/>
    </location>
</feature>
<dbReference type="Proteomes" id="UP000077202">
    <property type="component" value="Unassembled WGS sequence"/>
</dbReference>
<name>A0A176VXC0_MARPO</name>
<evidence type="ECO:0000256" key="3">
    <source>
        <dbReference type="ARBA" id="ARBA00022989"/>
    </source>
</evidence>
<dbReference type="PANTHER" id="PTHR10783:SF46">
    <property type="entry name" value="PROTEIN ERD1 HOMOLOG 2"/>
    <property type="match status" value="1"/>
</dbReference>
<evidence type="ECO:0000256" key="4">
    <source>
        <dbReference type="ARBA" id="ARBA00023136"/>
    </source>
</evidence>
<keyword evidence="2 6" id="KW-0812">Transmembrane</keyword>
<dbReference type="EMBL" id="LVLJ01002337">
    <property type="protein sequence ID" value="OAE25464.1"/>
    <property type="molecule type" value="Genomic_DNA"/>
</dbReference>
<comment type="subcellular location">
    <subcellularLocation>
        <location evidence="1">Membrane</location>
        <topology evidence="1">Multi-pass membrane protein</topology>
    </subcellularLocation>
</comment>
<organism evidence="8 9">
    <name type="scientific">Marchantia polymorpha subsp. ruderalis</name>
    <dbReference type="NCBI Taxonomy" id="1480154"/>
    <lineage>
        <taxon>Eukaryota</taxon>
        <taxon>Viridiplantae</taxon>
        <taxon>Streptophyta</taxon>
        <taxon>Embryophyta</taxon>
        <taxon>Marchantiophyta</taxon>
        <taxon>Marchantiopsida</taxon>
        <taxon>Marchantiidae</taxon>
        <taxon>Marchantiales</taxon>
        <taxon>Marchantiaceae</taxon>
        <taxon>Marchantia</taxon>
    </lineage>
</organism>
<dbReference type="PROSITE" id="PS51380">
    <property type="entry name" value="EXS"/>
    <property type="match status" value="1"/>
</dbReference>
<evidence type="ECO:0000256" key="6">
    <source>
        <dbReference type="SAM" id="Phobius"/>
    </source>
</evidence>